<keyword evidence="2" id="KW-0812">Transmembrane</keyword>
<comment type="subcellular location">
    <subcellularLocation>
        <location evidence="2">Cell membrane</location>
        <topology evidence="2">Lipid-anchor</topology>
    </subcellularLocation>
</comment>
<dbReference type="InterPro" id="IPR003423">
    <property type="entry name" value="OMP_efflux"/>
</dbReference>
<dbReference type="Gene3D" id="1.20.1600.10">
    <property type="entry name" value="Outer membrane efflux proteins (OEP)"/>
    <property type="match status" value="1"/>
</dbReference>
<protein>
    <submittedName>
        <fullName evidence="3">Efflux transporter outer membrane subunit</fullName>
    </submittedName>
</protein>
<keyword evidence="2" id="KW-1134">Transmembrane beta strand</keyword>
<keyword evidence="4" id="KW-1185">Reference proteome</keyword>
<dbReference type="EMBL" id="JBHSMQ010000006">
    <property type="protein sequence ID" value="MFC5456681.1"/>
    <property type="molecule type" value="Genomic_DNA"/>
</dbReference>
<keyword evidence="2" id="KW-0564">Palmitate</keyword>
<sequence length="465" mass="51291">MKPTNPLLLVACLVSSCNVGPKFVKPQPKMPADYASRNTQEQQSHEVDAAWWRKLNDSTLNELVAQAETQNKDIAAARARLLEARALWRESRFNYAPTVTLGSTYENTRNGATSFSGLRTRDFELYRTGFDADWELDFFGRIRNSVKAAKANSGAMDTNLQDLLISLQSEVASNYMELRGAQAQLRVANENASNQRDALHIAEASLKGGRGTQLDVARANALWNATLAQIPTYQENIARSIHRIAVLCGQNPSELRGKLQVSKKQPSVPSRIGIVKPADLLRRRPDIRTAENILAAETARIGVAVADLFPRVTFNGRIGFESSTLSYMTNQPNADGYSFGPRITWAAFNLGRVRQQIAAAGKRADAALARYEQTVLLALEEAENALTVYDRERLRLHHLEASAASAREAATLARKRYQDGIADFLTVLDAERMALGAQNDIVVSRTRVATAWVTIYKAMGGGWNG</sequence>
<dbReference type="RefSeq" id="WP_377169162.1">
    <property type="nucleotide sequence ID" value="NZ_JBHSMQ010000006.1"/>
</dbReference>
<evidence type="ECO:0000256" key="1">
    <source>
        <dbReference type="ARBA" id="ARBA00007613"/>
    </source>
</evidence>
<dbReference type="Gene3D" id="2.20.200.10">
    <property type="entry name" value="Outer membrane efflux proteins (OEP)"/>
    <property type="match status" value="1"/>
</dbReference>
<evidence type="ECO:0000256" key="2">
    <source>
        <dbReference type="RuleBase" id="RU362097"/>
    </source>
</evidence>
<dbReference type="SUPFAM" id="SSF56954">
    <property type="entry name" value="Outer membrane efflux proteins (OEP)"/>
    <property type="match status" value="1"/>
</dbReference>
<dbReference type="Pfam" id="PF02321">
    <property type="entry name" value="OEP"/>
    <property type="match status" value="2"/>
</dbReference>
<dbReference type="NCBIfam" id="TIGR01845">
    <property type="entry name" value="outer_NodT"/>
    <property type="match status" value="1"/>
</dbReference>
<comment type="caution">
    <text evidence="3">The sequence shown here is derived from an EMBL/GenBank/DDBJ whole genome shotgun (WGS) entry which is preliminary data.</text>
</comment>
<reference evidence="4" key="1">
    <citation type="journal article" date="2019" name="Int. J. Syst. Evol. Microbiol.">
        <title>The Global Catalogue of Microorganisms (GCM) 10K type strain sequencing project: providing services to taxonomists for standard genome sequencing and annotation.</title>
        <authorList>
            <consortium name="The Broad Institute Genomics Platform"/>
            <consortium name="The Broad Institute Genome Sequencing Center for Infectious Disease"/>
            <person name="Wu L."/>
            <person name="Ma J."/>
        </authorList>
    </citation>
    <scope>NUCLEOTIDE SEQUENCE [LARGE SCALE GENOMIC DNA]</scope>
    <source>
        <strain evidence="4">CGMCC 4.1469</strain>
    </source>
</reference>
<keyword evidence="2" id="KW-0472">Membrane</keyword>
<evidence type="ECO:0000313" key="3">
    <source>
        <dbReference type="EMBL" id="MFC5456681.1"/>
    </source>
</evidence>
<dbReference type="PROSITE" id="PS51257">
    <property type="entry name" value="PROKAR_LIPOPROTEIN"/>
    <property type="match status" value="1"/>
</dbReference>
<evidence type="ECO:0000313" key="4">
    <source>
        <dbReference type="Proteomes" id="UP001596052"/>
    </source>
</evidence>
<keyword evidence="2" id="KW-0449">Lipoprotein</keyword>
<organism evidence="3 4">
    <name type="scientific">Prosthecobacter fluviatilis</name>
    <dbReference type="NCBI Taxonomy" id="445931"/>
    <lineage>
        <taxon>Bacteria</taxon>
        <taxon>Pseudomonadati</taxon>
        <taxon>Verrucomicrobiota</taxon>
        <taxon>Verrucomicrobiia</taxon>
        <taxon>Verrucomicrobiales</taxon>
        <taxon>Verrucomicrobiaceae</taxon>
        <taxon>Prosthecobacter</taxon>
    </lineage>
</organism>
<accession>A0ABW0KVJ7</accession>
<name>A0ABW0KVJ7_9BACT</name>
<dbReference type="Proteomes" id="UP001596052">
    <property type="component" value="Unassembled WGS sequence"/>
</dbReference>
<dbReference type="PANTHER" id="PTHR30203:SF25">
    <property type="entry name" value="OUTER MEMBRANE PROTEIN-RELATED"/>
    <property type="match status" value="1"/>
</dbReference>
<gene>
    <name evidence="3" type="ORF">ACFQDI_17580</name>
</gene>
<proteinExistence type="inferred from homology"/>
<dbReference type="PANTHER" id="PTHR30203">
    <property type="entry name" value="OUTER MEMBRANE CATION EFFLUX PROTEIN"/>
    <property type="match status" value="1"/>
</dbReference>
<dbReference type="InterPro" id="IPR010131">
    <property type="entry name" value="MdtP/NodT-like"/>
</dbReference>
<comment type="similarity">
    <text evidence="1 2">Belongs to the outer membrane factor (OMF) (TC 1.B.17) family.</text>
</comment>